<sequence length="64" mass="7485">MYSKEALSDIFQRILQFEEEAKGLYDDCIKKLDDKNTINILQSVSNEEKGHIELARKLVELIKE</sequence>
<dbReference type="SUPFAM" id="SSF47240">
    <property type="entry name" value="Ferritin-like"/>
    <property type="match status" value="1"/>
</dbReference>
<dbReference type="InterPro" id="IPR009078">
    <property type="entry name" value="Ferritin-like_SF"/>
</dbReference>
<comment type="caution">
    <text evidence="1">The sequence shown here is derived from an EMBL/GenBank/DDBJ whole genome shotgun (WGS) entry which is preliminary data.</text>
</comment>
<proteinExistence type="predicted"/>
<name>A0A0F9KHY9_9ZZZZ</name>
<reference evidence="1" key="1">
    <citation type="journal article" date="2015" name="Nature">
        <title>Complex archaea that bridge the gap between prokaryotes and eukaryotes.</title>
        <authorList>
            <person name="Spang A."/>
            <person name="Saw J.H."/>
            <person name="Jorgensen S.L."/>
            <person name="Zaremba-Niedzwiedzka K."/>
            <person name="Martijn J."/>
            <person name="Lind A.E."/>
            <person name="van Eijk R."/>
            <person name="Schleper C."/>
            <person name="Guy L."/>
            <person name="Ettema T.J."/>
        </authorList>
    </citation>
    <scope>NUCLEOTIDE SEQUENCE</scope>
</reference>
<gene>
    <name evidence="1" type="ORF">LCGC14_1401430</name>
</gene>
<evidence type="ECO:0008006" key="2">
    <source>
        <dbReference type="Google" id="ProtNLM"/>
    </source>
</evidence>
<evidence type="ECO:0000313" key="1">
    <source>
        <dbReference type="EMBL" id="KKM74326.1"/>
    </source>
</evidence>
<protein>
    <recommendedName>
        <fullName evidence="2">Rubrerythrin diiron-binding domain-containing protein</fullName>
    </recommendedName>
</protein>
<dbReference type="Gene3D" id="1.20.1260.10">
    <property type="match status" value="1"/>
</dbReference>
<dbReference type="AlphaFoldDB" id="A0A0F9KHY9"/>
<dbReference type="EMBL" id="LAZR01009159">
    <property type="protein sequence ID" value="KKM74326.1"/>
    <property type="molecule type" value="Genomic_DNA"/>
</dbReference>
<dbReference type="InterPro" id="IPR012347">
    <property type="entry name" value="Ferritin-like"/>
</dbReference>
<accession>A0A0F9KHY9</accession>
<organism evidence="1">
    <name type="scientific">marine sediment metagenome</name>
    <dbReference type="NCBI Taxonomy" id="412755"/>
    <lineage>
        <taxon>unclassified sequences</taxon>
        <taxon>metagenomes</taxon>
        <taxon>ecological metagenomes</taxon>
    </lineage>
</organism>